<dbReference type="EMBL" id="CAMXCT030003979">
    <property type="protein sequence ID" value="CAL4794456.1"/>
    <property type="molecule type" value="Genomic_DNA"/>
</dbReference>
<evidence type="ECO:0000313" key="2">
    <source>
        <dbReference type="EMBL" id="CAI4007144.1"/>
    </source>
</evidence>
<keyword evidence="4" id="KW-1185">Reference proteome</keyword>
<dbReference type="Proteomes" id="UP001152797">
    <property type="component" value="Unassembled WGS sequence"/>
</dbReference>
<evidence type="ECO:0000313" key="3">
    <source>
        <dbReference type="EMBL" id="CAL1160519.1"/>
    </source>
</evidence>
<dbReference type="EMBL" id="CAMXCT010003979">
    <property type="protein sequence ID" value="CAI4007144.1"/>
    <property type="molecule type" value="Genomic_DNA"/>
</dbReference>
<proteinExistence type="predicted"/>
<accession>A0A9P1DDQ7</accession>
<evidence type="ECO:0000256" key="1">
    <source>
        <dbReference type="SAM" id="MobiDB-lite"/>
    </source>
</evidence>
<comment type="caution">
    <text evidence="2">The sequence shown here is derived from an EMBL/GenBank/DDBJ whole genome shotgun (WGS) entry which is preliminary data.</text>
</comment>
<protein>
    <submittedName>
        <fullName evidence="2">Uncharacterized protein</fullName>
    </submittedName>
</protein>
<sequence length="89" mass="9233">MALKPLTHGFDAYQEHAKPAEVPEEVQLPMLLASAPVAPAAPASPTSPAGDVPQAAQEKTPAEKTSQSYAEEMEPGSLAGITVNALNLR</sequence>
<reference evidence="2" key="1">
    <citation type="submission" date="2022-10" db="EMBL/GenBank/DDBJ databases">
        <authorList>
            <person name="Chen Y."/>
            <person name="Dougan E. K."/>
            <person name="Chan C."/>
            <person name="Rhodes N."/>
            <person name="Thang M."/>
        </authorList>
    </citation>
    <scope>NUCLEOTIDE SEQUENCE</scope>
</reference>
<gene>
    <name evidence="2" type="ORF">C1SCF055_LOCUS32717</name>
</gene>
<evidence type="ECO:0000313" key="4">
    <source>
        <dbReference type="Proteomes" id="UP001152797"/>
    </source>
</evidence>
<organism evidence="2">
    <name type="scientific">Cladocopium goreaui</name>
    <dbReference type="NCBI Taxonomy" id="2562237"/>
    <lineage>
        <taxon>Eukaryota</taxon>
        <taxon>Sar</taxon>
        <taxon>Alveolata</taxon>
        <taxon>Dinophyceae</taxon>
        <taxon>Suessiales</taxon>
        <taxon>Symbiodiniaceae</taxon>
        <taxon>Cladocopium</taxon>
    </lineage>
</organism>
<reference evidence="3" key="2">
    <citation type="submission" date="2024-04" db="EMBL/GenBank/DDBJ databases">
        <authorList>
            <person name="Chen Y."/>
            <person name="Shah S."/>
            <person name="Dougan E. K."/>
            <person name="Thang M."/>
            <person name="Chan C."/>
        </authorList>
    </citation>
    <scope>NUCLEOTIDE SEQUENCE [LARGE SCALE GENOMIC DNA]</scope>
</reference>
<dbReference type="EMBL" id="CAMXCT020003979">
    <property type="protein sequence ID" value="CAL1160519.1"/>
    <property type="molecule type" value="Genomic_DNA"/>
</dbReference>
<feature type="region of interest" description="Disordered" evidence="1">
    <location>
        <begin position="38"/>
        <end position="76"/>
    </location>
</feature>
<dbReference type="AlphaFoldDB" id="A0A9P1DDQ7"/>
<feature type="compositionally biased region" description="Low complexity" evidence="1">
    <location>
        <begin position="38"/>
        <end position="49"/>
    </location>
</feature>
<name>A0A9P1DDQ7_9DINO</name>